<accession>A0ACC0F5U7</accession>
<dbReference type="EMBL" id="CM045768">
    <property type="protein sequence ID" value="KAI7984024.1"/>
    <property type="molecule type" value="Genomic_DNA"/>
</dbReference>
<proteinExistence type="predicted"/>
<comment type="caution">
    <text evidence="1">The sequence shown here is derived from an EMBL/GenBank/DDBJ whole genome shotgun (WGS) entry which is preliminary data.</text>
</comment>
<keyword evidence="2" id="KW-1185">Reference proteome</keyword>
<sequence>MTTSSPATVDIENMAEAFSCWQRYGTNLTEKSSSAEEPEAASVGWGGAVDQSGMLASQGNTPLIEADKETDEKNYLLWRLEKGVAKGTTEIPKDIRSREVNGFRVRKRPYPDNDLSKFTQTRAVVVEHNSDHRPPMALSFCKTSDHSIKVWDTLEKKCIATMLGHRGSVKSICSHLTNPDLVISGARDGSFMLWDLRCSKGKNGKLFVTSPDELREAHISPHGRWGRHCKAASVSIRSVLYLKDEISVATAGAVNNVVKFWDIRNLKGPVIQACPSHELSTEKEKDCIAYLACHKI</sequence>
<keyword evidence="1" id="KW-0808">Transferase</keyword>
<evidence type="ECO:0000313" key="2">
    <source>
        <dbReference type="Proteomes" id="UP001060215"/>
    </source>
</evidence>
<gene>
    <name evidence="1" type="ORF">LOK49_LG15G02445</name>
</gene>
<protein>
    <submittedName>
        <fullName evidence="1">Transferase</fullName>
    </submittedName>
</protein>
<reference evidence="1 2" key="1">
    <citation type="journal article" date="2022" name="Plant J.">
        <title>Chromosome-level genome of Camellia lanceoleosa provides a valuable resource for understanding genome evolution and self-incompatibility.</title>
        <authorList>
            <person name="Gong W."/>
            <person name="Xiao S."/>
            <person name="Wang L."/>
            <person name="Liao Z."/>
            <person name="Chang Y."/>
            <person name="Mo W."/>
            <person name="Hu G."/>
            <person name="Li W."/>
            <person name="Zhao G."/>
            <person name="Zhu H."/>
            <person name="Hu X."/>
            <person name="Ji K."/>
            <person name="Xiang X."/>
            <person name="Song Q."/>
            <person name="Yuan D."/>
            <person name="Jin S."/>
            <person name="Zhang L."/>
        </authorList>
    </citation>
    <scope>NUCLEOTIDE SEQUENCE [LARGE SCALE GENOMIC DNA]</scope>
    <source>
        <strain evidence="1">SQ_2022a</strain>
    </source>
</reference>
<organism evidence="1 2">
    <name type="scientific">Camellia lanceoleosa</name>
    <dbReference type="NCBI Taxonomy" id="1840588"/>
    <lineage>
        <taxon>Eukaryota</taxon>
        <taxon>Viridiplantae</taxon>
        <taxon>Streptophyta</taxon>
        <taxon>Embryophyta</taxon>
        <taxon>Tracheophyta</taxon>
        <taxon>Spermatophyta</taxon>
        <taxon>Magnoliopsida</taxon>
        <taxon>eudicotyledons</taxon>
        <taxon>Gunneridae</taxon>
        <taxon>Pentapetalae</taxon>
        <taxon>asterids</taxon>
        <taxon>Ericales</taxon>
        <taxon>Theaceae</taxon>
        <taxon>Camellia</taxon>
    </lineage>
</organism>
<dbReference type="Proteomes" id="UP001060215">
    <property type="component" value="Chromosome 11"/>
</dbReference>
<evidence type="ECO:0000313" key="1">
    <source>
        <dbReference type="EMBL" id="KAI7984024.1"/>
    </source>
</evidence>
<name>A0ACC0F5U7_9ERIC</name>